<sequence length="97" mass="10473">MSAHLVDNDFNAAYTKATEEGKADTTSTPGCTVSSTLPLNLNVVTEQRNENSVLLGSKVIERKEGERTLEINLTHSDSAQEGSAPALVSYTAHYNFD</sequence>
<protein>
    <submittedName>
        <fullName evidence="1">Uncharacterized protein</fullName>
    </submittedName>
</protein>
<dbReference type="Proteomes" id="UP000290288">
    <property type="component" value="Unassembled WGS sequence"/>
</dbReference>
<organism evidence="1 2">
    <name type="scientific">Candolleomyces aberdarensis</name>
    <dbReference type="NCBI Taxonomy" id="2316362"/>
    <lineage>
        <taxon>Eukaryota</taxon>
        <taxon>Fungi</taxon>
        <taxon>Dikarya</taxon>
        <taxon>Basidiomycota</taxon>
        <taxon>Agaricomycotina</taxon>
        <taxon>Agaricomycetes</taxon>
        <taxon>Agaricomycetidae</taxon>
        <taxon>Agaricales</taxon>
        <taxon>Agaricineae</taxon>
        <taxon>Psathyrellaceae</taxon>
        <taxon>Candolleomyces</taxon>
    </lineage>
</organism>
<gene>
    <name evidence="1" type="ORF">EST38_g8676</name>
</gene>
<dbReference type="AlphaFoldDB" id="A0A4Q2DE60"/>
<reference evidence="1 2" key="1">
    <citation type="submission" date="2019-01" db="EMBL/GenBank/DDBJ databases">
        <title>Draft genome sequence of Psathyrella aberdarensis IHI B618.</title>
        <authorList>
            <person name="Buettner E."/>
            <person name="Kellner H."/>
        </authorList>
    </citation>
    <scope>NUCLEOTIDE SEQUENCE [LARGE SCALE GENOMIC DNA]</scope>
    <source>
        <strain evidence="1 2">IHI B618</strain>
    </source>
</reference>
<keyword evidence="2" id="KW-1185">Reference proteome</keyword>
<dbReference type="EMBL" id="SDEE01000364">
    <property type="protein sequence ID" value="RXW17166.1"/>
    <property type="molecule type" value="Genomic_DNA"/>
</dbReference>
<name>A0A4Q2DE60_9AGAR</name>
<proteinExistence type="predicted"/>
<evidence type="ECO:0000313" key="1">
    <source>
        <dbReference type="EMBL" id="RXW17166.1"/>
    </source>
</evidence>
<comment type="caution">
    <text evidence="1">The sequence shown here is derived from an EMBL/GenBank/DDBJ whole genome shotgun (WGS) entry which is preliminary data.</text>
</comment>
<accession>A0A4Q2DE60</accession>
<evidence type="ECO:0000313" key="2">
    <source>
        <dbReference type="Proteomes" id="UP000290288"/>
    </source>
</evidence>